<feature type="transmembrane region" description="Helical" evidence="5">
    <location>
        <begin position="97"/>
        <end position="118"/>
    </location>
</feature>
<dbReference type="EMBL" id="NISI01000018">
    <property type="protein sequence ID" value="OWR00513.1"/>
    <property type="molecule type" value="Genomic_DNA"/>
</dbReference>
<evidence type="ECO:0000256" key="5">
    <source>
        <dbReference type="RuleBase" id="RU363041"/>
    </source>
</evidence>
<comment type="similarity">
    <text evidence="5">Belongs to the 4-toluene sulfonate uptake permease (TSUP) (TC 2.A.102) family.</text>
</comment>
<reference evidence="6 7" key="1">
    <citation type="journal article" date="2007" name="Int. J. Syst. Evol. Microbiol.">
        <title>Description of Pelomonas aquatica sp. nov. and Pelomonas puraquae sp. nov., isolated from industrial and haemodialysis water.</title>
        <authorList>
            <person name="Gomila M."/>
            <person name="Bowien B."/>
            <person name="Falsen E."/>
            <person name="Moore E.R."/>
            <person name="Lalucat J."/>
        </authorList>
    </citation>
    <scope>NUCLEOTIDE SEQUENCE [LARGE SCALE GENOMIC DNA]</scope>
    <source>
        <strain evidence="6 7">CCUG 52769</strain>
    </source>
</reference>
<feature type="transmembrane region" description="Helical" evidence="5">
    <location>
        <begin position="139"/>
        <end position="165"/>
    </location>
</feature>
<feature type="transmembrane region" description="Helical" evidence="5">
    <location>
        <begin position="70"/>
        <end position="91"/>
    </location>
</feature>
<evidence type="ECO:0000256" key="4">
    <source>
        <dbReference type="ARBA" id="ARBA00023136"/>
    </source>
</evidence>
<accession>A0A254MYK7</accession>
<dbReference type="Proteomes" id="UP000197446">
    <property type="component" value="Unassembled WGS sequence"/>
</dbReference>
<comment type="caution">
    <text evidence="6">The sequence shown here is derived from an EMBL/GenBank/DDBJ whole genome shotgun (WGS) entry which is preliminary data.</text>
</comment>
<dbReference type="OrthoDB" id="9807082at2"/>
<evidence type="ECO:0000256" key="1">
    <source>
        <dbReference type="ARBA" id="ARBA00004141"/>
    </source>
</evidence>
<name>A0A254MYK7_9BURK</name>
<dbReference type="PANTHER" id="PTHR43701:SF2">
    <property type="entry name" value="MEMBRANE TRANSPORTER PROTEIN YJNA-RELATED"/>
    <property type="match status" value="1"/>
</dbReference>
<gene>
    <name evidence="6" type="ORF">CDO81_25585</name>
</gene>
<comment type="subcellular location">
    <subcellularLocation>
        <location evidence="5">Cell membrane</location>
        <topology evidence="5">Multi-pass membrane protein</topology>
    </subcellularLocation>
    <subcellularLocation>
        <location evidence="1">Membrane</location>
        <topology evidence="1">Multi-pass membrane protein</topology>
    </subcellularLocation>
</comment>
<evidence type="ECO:0000256" key="3">
    <source>
        <dbReference type="ARBA" id="ARBA00022989"/>
    </source>
</evidence>
<dbReference type="InterPro" id="IPR002781">
    <property type="entry name" value="TM_pro_TauE-like"/>
</dbReference>
<evidence type="ECO:0000313" key="7">
    <source>
        <dbReference type="Proteomes" id="UP000197446"/>
    </source>
</evidence>
<sequence>MALALLVLAGLWAGLQNALAGGGSFVTLPALILTGMSPLAANITSTVALFPGQMTSGWAGRRLVSGTPTLSVRALIGLSLVGGAVGAWLLLHTPSSVFARLVPWLVLFATSVFAWGSFLRKPAAEGRHLGAAPTAVMQFLIAIYGGYFGGGIGFLMLAALTIAGMPTRNAGATKNVLAGIMNASAVALFITSPEVHWLQAVVLGVSALLGGLAGAWALHHVNEKALRLAIVGLGIALTVGLFLRPI</sequence>
<keyword evidence="4 5" id="KW-0472">Membrane</keyword>
<organism evidence="6 7">
    <name type="scientific">Roseateles puraquae</name>
    <dbReference type="NCBI Taxonomy" id="431059"/>
    <lineage>
        <taxon>Bacteria</taxon>
        <taxon>Pseudomonadati</taxon>
        <taxon>Pseudomonadota</taxon>
        <taxon>Betaproteobacteria</taxon>
        <taxon>Burkholderiales</taxon>
        <taxon>Sphaerotilaceae</taxon>
        <taxon>Roseateles</taxon>
    </lineage>
</organism>
<dbReference type="RefSeq" id="WP_088486096.1">
    <property type="nucleotide sequence ID" value="NZ_JBCNLH010000003.1"/>
</dbReference>
<dbReference type="Pfam" id="PF01925">
    <property type="entry name" value="TauE"/>
    <property type="match status" value="1"/>
</dbReference>
<keyword evidence="2 5" id="KW-0812">Transmembrane</keyword>
<keyword evidence="7" id="KW-1185">Reference proteome</keyword>
<keyword evidence="5" id="KW-1003">Cell membrane</keyword>
<feature type="transmembrane region" description="Helical" evidence="5">
    <location>
        <begin position="225"/>
        <end position="243"/>
    </location>
</feature>
<feature type="transmembrane region" description="Helical" evidence="5">
    <location>
        <begin position="30"/>
        <end position="50"/>
    </location>
</feature>
<evidence type="ECO:0000313" key="6">
    <source>
        <dbReference type="EMBL" id="OWR00513.1"/>
    </source>
</evidence>
<evidence type="ECO:0000256" key="2">
    <source>
        <dbReference type="ARBA" id="ARBA00022692"/>
    </source>
</evidence>
<dbReference type="PANTHER" id="PTHR43701">
    <property type="entry name" value="MEMBRANE TRANSPORTER PROTEIN MJ0441-RELATED"/>
    <property type="match status" value="1"/>
</dbReference>
<dbReference type="GO" id="GO:0005886">
    <property type="term" value="C:plasma membrane"/>
    <property type="evidence" value="ECO:0007669"/>
    <property type="project" value="UniProtKB-SubCell"/>
</dbReference>
<dbReference type="AlphaFoldDB" id="A0A254MYK7"/>
<proteinExistence type="inferred from homology"/>
<feature type="transmembrane region" description="Helical" evidence="5">
    <location>
        <begin position="197"/>
        <end position="219"/>
    </location>
</feature>
<keyword evidence="3 5" id="KW-1133">Transmembrane helix</keyword>
<protein>
    <recommendedName>
        <fullName evidence="5">Probable membrane transporter protein</fullName>
    </recommendedName>
</protein>
<dbReference type="InterPro" id="IPR051598">
    <property type="entry name" value="TSUP/Inactive_protease-like"/>
</dbReference>